<keyword evidence="2" id="KW-1185">Reference proteome</keyword>
<evidence type="ECO:0000313" key="1">
    <source>
        <dbReference type="EMBL" id="KHK93047.1"/>
    </source>
</evidence>
<protein>
    <recommendedName>
        <fullName evidence="3">DUF3604 domain-containing protein</fullName>
    </recommendedName>
</protein>
<evidence type="ECO:0008006" key="3">
    <source>
        <dbReference type="Google" id="ProtNLM"/>
    </source>
</evidence>
<dbReference type="InterPro" id="IPR022028">
    <property type="entry name" value="DUF3604"/>
</dbReference>
<dbReference type="SUPFAM" id="SSF89550">
    <property type="entry name" value="PHP domain-like"/>
    <property type="match status" value="1"/>
</dbReference>
<dbReference type="EMBL" id="JTDI01000001">
    <property type="protein sequence ID" value="KHK93047.1"/>
    <property type="molecule type" value="Genomic_DNA"/>
</dbReference>
<reference evidence="1 2" key="1">
    <citation type="submission" date="2014-10" db="EMBL/GenBank/DDBJ databases">
        <title>Genome sequence of Novosphingobium malaysiense MUSC 273(T).</title>
        <authorList>
            <person name="Lee L.-H."/>
        </authorList>
    </citation>
    <scope>NUCLEOTIDE SEQUENCE [LARGE SCALE GENOMIC DNA]</scope>
    <source>
        <strain evidence="1 2">MUSC 273</strain>
    </source>
</reference>
<dbReference type="Gene3D" id="3.20.20.140">
    <property type="entry name" value="Metal-dependent hydrolases"/>
    <property type="match status" value="1"/>
</dbReference>
<dbReference type="Pfam" id="PF12228">
    <property type="entry name" value="DUF3604"/>
    <property type="match status" value="1"/>
</dbReference>
<gene>
    <name evidence="1" type="ORF">LK12_01360</name>
</gene>
<dbReference type="Proteomes" id="UP000031057">
    <property type="component" value="Unassembled WGS sequence"/>
</dbReference>
<accession>A0A0B1ZV97</accession>
<organism evidence="1 2">
    <name type="scientific">Novosphingobium malaysiense</name>
    <dbReference type="NCBI Taxonomy" id="1348853"/>
    <lineage>
        <taxon>Bacteria</taxon>
        <taxon>Pseudomonadati</taxon>
        <taxon>Pseudomonadota</taxon>
        <taxon>Alphaproteobacteria</taxon>
        <taxon>Sphingomonadales</taxon>
        <taxon>Sphingomonadaceae</taxon>
        <taxon>Novosphingobium</taxon>
    </lineage>
</organism>
<comment type="caution">
    <text evidence="1">The sequence shown here is derived from an EMBL/GenBank/DDBJ whole genome shotgun (WGS) entry which is preliminary data.</text>
</comment>
<dbReference type="STRING" id="1348853.LK12_01360"/>
<evidence type="ECO:0000313" key="2">
    <source>
        <dbReference type="Proteomes" id="UP000031057"/>
    </source>
</evidence>
<name>A0A0B1ZV97_9SPHN</name>
<dbReference type="InterPro" id="IPR016195">
    <property type="entry name" value="Pol/histidinol_Pase-like"/>
</dbReference>
<proteinExistence type="predicted"/>
<sequence length="582" mass="64882">MRNPVENNLYWGDLHLHTNQSPDAFLNGTRAVSPEEAFRFVRGGAVKADNGMTVRLKRPYDFVAITDHSEYMGVFPRLLAHDKVLDGWGLAGNWGALLEAGNRKGLGVAFSNAIQSSDPALRTPAPLVRTVWDEVADRADRYNDPGRFTALIAYEWTSMINGDNLHRNVIFRGNAADARKVLPFTAQDSTDPEDLWNALSRYDAKGVKVLAIAHNGNVSNGRMFAPNRINGQPLNARYAEMRSRWEPVYEVTQVKGDGEAHPALSPEDEFADFETWDQGNISLTAAKQPWMLQYEYARSALKNGLAFERKLGTNPFKFGMIGSTDSHTGLSTADEANFFGKFLESEPSPDRWKQKMAGLLEESWELGASGLAAVWAPENTRAAIFDALTRREVYGTTGSRIALRFFGGWDFAKVDIDRPDYARYGYKHGVPMGGDLGRADTASPPSFLVHAVRDPDGANLDRAQVVKGWLDSDGKTHEKIYNVALSDGRKNDANGKAPSVGSTVDLKNASFTNSIGAPELATWWQDPDFDASQPAFYYVRVIEIPRPRWTAYDEKFFGIKMPDEVRRIVQDRAYSSPIWYHP</sequence>
<dbReference type="AlphaFoldDB" id="A0A0B1ZV97"/>